<dbReference type="SMART" id="SM00217">
    <property type="entry name" value="WAP"/>
    <property type="match status" value="1"/>
</dbReference>
<sequence>MSIVADFVLLLLLLLFPCCSPSEESSTGSEDIVSARCQSKCLLELEQRHKCILPCRESLFDHQVCARTVCHETVDVANCQESCAFLQKVNQRKPGSCPKKTLVSNLECSAMCDQDGDCPETDKCCTSGCSRKCVAPVLHDQRLLPIPDGITIQERKRKRSAIVRWIMKRMSPQHTSTNSNLFVIQWRWSIHKHEDTMTPWQTIMVRNKMYAIFKHLLSPGRYYTFRVAAVNVHGSYGFSKASYPLFKLSKEVKAPSSPTNLTLETTKFDEEASSWTSWIRWTPPYSDLPLKDYQLSWWKTTAALASAYQDRQLKSSLAQQLQSKRSASDIITQPQHLDDEFTDSDYNDNKHLSPKQDIFQERRSIVLPSYSTQAELVGWTRGMSTWLRRVAREPAVLFIWTNTSLSSAPPSSSTPALRDVEEEWQPLVPDQPIYHIYSLPIDEPPAAAVLPTTSLPSLTTLPSLELTKFRAEVKPPYFDKGYLKSSVSWLDHPLCSSARSSQQQQLFRVYISTLQCINQLPPQQFQVAHCVANLDNLQFNCNYFVEIEAIDTPSEIPLQCSSKKLLSTPPPTSSPVEGVKKITSTTTMTIPTNIASSSERMYLGRREKAKCLVTSSTSAKCGWRDMNYDMNSATSSGIIGYRTILTSTDHVYSNVSILRPDVREVDWSDLSQQQYTFRVQPISTHGLGTQLELNFNTKEGWRKHPTTPPPIIFEHYGDSVELPLEASRASNVIVYTGVLRILALMLCFRFMD</sequence>
<dbReference type="SUPFAM" id="SSF57256">
    <property type="entry name" value="Elafin-like"/>
    <property type="match status" value="1"/>
</dbReference>
<dbReference type="InterPro" id="IPR036116">
    <property type="entry name" value="FN3_sf"/>
</dbReference>
<dbReference type="InterPro" id="IPR008197">
    <property type="entry name" value="WAP_dom"/>
</dbReference>
<evidence type="ECO:0000259" key="3">
    <source>
        <dbReference type="PROSITE" id="PS50853"/>
    </source>
</evidence>
<feature type="region of interest" description="Disordered" evidence="1">
    <location>
        <begin position="326"/>
        <end position="347"/>
    </location>
</feature>
<dbReference type="Gene3D" id="2.60.40.10">
    <property type="entry name" value="Immunoglobulins"/>
    <property type="match status" value="1"/>
</dbReference>
<dbReference type="SUPFAM" id="SSF49265">
    <property type="entry name" value="Fibronectin type III"/>
    <property type="match status" value="1"/>
</dbReference>
<dbReference type="CDD" id="cd00199">
    <property type="entry name" value="WAP"/>
    <property type="match status" value="1"/>
</dbReference>
<evidence type="ECO:0000259" key="4">
    <source>
        <dbReference type="PROSITE" id="PS51390"/>
    </source>
</evidence>
<feature type="chain" id="PRO_5036735018" evidence="2">
    <location>
        <begin position="22"/>
        <end position="752"/>
    </location>
</feature>
<dbReference type="InterPro" id="IPR042447">
    <property type="entry name" value="Anosmin-1"/>
</dbReference>
<keyword evidence="5" id="KW-1185">Reference proteome</keyword>
<dbReference type="PANTHER" id="PTHR14131:SF5">
    <property type="entry name" value="ANOSMIN-1"/>
    <property type="match status" value="1"/>
</dbReference>
<dbReference type="GO" id="GO:0030182">
    <property type="term" value="P:neuron differentiation"/>
    <property type="evidence" value="ECO:0007669"/>
    <property type="project" value="TreeGrafter"/>
</dbReference>
<keyword evidence="2" id="KW-0732">Signal</keyword>
<dbReference type="Pfam" id="PF00095">
    <property type="entry name" value="WAP"/>
    <property type="match status" value="1"/>
</dbReference>
<evidence type="ECO:0000313" key="6">
    <source>
        <dbReference type="WBParaSite" id="jg18657"/>
    </source>
</evidence>
<dbReference type="Proteomes" id="UP000887574">
    <property type="component" value="Unplaced"/>
</dbReference>
<feature type="signal peptide" evidence="2">
    <location>
        <begin position="1"/>
        <end position="21"/>
    </location>
</feature>
<feature type="domain" description="WAP" evidence="4">
    <location>
        <begin position="90"/>
        <end position="137"/>
    </location>
</feature>
<dbReference type="PROSITE" id="PS51390">
    <property type="entry name" value="WAP"/>
    <property type="match status" value="1"/>
</dbReference>
<evidence type="ECO:0000256" key="2">
    <source>
        <dbReference type="SAM" id="SignalP"/>
    </source>
</evidence>
<dbReference type="GO" id="GO:0009986">
    <property type="term" value="C:cell surface"/>
    <property type="evidence" value="ECO:0007669"/>
    <property type="project" value="TreeGrafter"/>
</dbReference>
<dbReference type="SMART" id="SM00060">
    <property type="entry name" value="FN3"/>
    <property type="match status" value="2"/>
</dbReference>
<reference evidence="6" key="1">
    <citation type="submission" date="2022-11" db="UniProtKB">
        <authorList>
            <consortium name="WormBaseParasite"/>
        </authorList>
    </citation>
    <scope>IDENTIFICATION</scope>
</reference>
<dbReference type="AlphaFoldDB" id="A0A915DEQ9"/>
<accession>A0A915DEQ9</accession>
<dbReference type="GO" id="GO:0030414">
    <property type="term" value="F:peptidase inhibitor activity"/>
    <property type="evidence" value="ECO:0007669"/>
    <property type="project" value="InterPro"/>
</dbReference>
<dbReference type="InterPro" id="IPR036645">
    <property type="entry name" value="Elafin-like_sf"/>
</dbReference>
<name>A0A915DEQ9_9BILA</name>
<dbReference type="Gene3D" id="4.10.75.10">
    <property type="entry name" value="Elafin-like"/>
    <property type="match status" value="1"/>
</dbReference>
<dbReference type="InterPro" id="IPR013783">
    <property type="entry name" value="Ig-like_fold"/>
</dbReference>
<dbReference type="PANTHER" id="PTHR14131">
    <property type="entry name" value="ANOSMIN"/>
    <property type="match status" value="1"/>
</dbReference>
<dbReference type="InterPro" id="IPR003961">
    <property type="entry name" value="FN3_dom"/>
</dbReference>
<dbReference type="GO" id="GO:0005576">
    <property type="term" value="C:extracellular region"/>
    <property type="evidence" value="ECO:0007669"/>
    <property type="project" value="InterPro"/>
</dbReference>
<dbReference type="PROSITE" id="PS50853">
    <property type="entry name" value="FN3"/>
    <property type="match status" value="1"/>
</dbReference>
<evidence type="ECO:0000256" key="1">
    <source>
        <dbReference type="SAM" id="MobiDB-lite"/>
    </source>
</evidence>
<evidence type="ECO:0000313" key="5">
    <source>
        <dbReference type="Proteomes" id="UP000887574"/>
    </source>
</evidence>
<dbReference type="WBParaSite" id="jg18657">
    <property type="protein sequence ID" value="jg18657"/>
    <property type="gene ID" value="jg18657"/>
</dbReference>
<organism evidence="5 6">
    <name type="scientific">Ditylenchus dipsaci</name>
    <dbReference type="NCBI Taxonomy" id="166011"/>
    <lineage>
        <taxon>Eukaryota</taxon>
        <taxon>Metazoa</taxon>
        <taxon>Ecdysozoa</taxon>
        <taxon>Nematoda</taxon>
        <taxon>Chromadorea</taxon>
        <taxon>Rhabditida</taxon>
        <taxon>Tylenchina</taxon>
        <taxon>Tylenchomorpha</taxon>
        <taxon>Sphaerularioidea</taxon>
        <taxon>Anguinidae</taxon>
        <taxon>Anguininae</taxon>
        <taxon>Ditylenchus</taxon>
    </lineage>
</organism>
<feature type="domain" description="Fibronectin type-III" evidence="3">
    <location>
        <begin position="146"/>
        <end position="252"/>
    </location>
</feature>
<dbReference type="CDD" id="cd00063">
    <property type="entry name" value="FN3"/>
    <property type="match status" value="1"/>
</dbReference>
<protein>
    <submittedName>
        <fullName evidence="6">Anosmin-1</fullName>
    </submittedName>
</protein>
<proteinExistence type="predicted"/>